<dbReference type="InterPro" id="IPR027417">
    <property type="entry name" value="P-loop_NTPase"/>
</dbReference>
<evidence type="ECO:0000313" key="3">
    <source>
        <dbReference type="Proteomes" id="UP000267096"/>
    </source>
</evidence>
<dbReference type="Proteomes" id="UP000267096">
    <property type="component" value="Unassembled WGS sequence"/>
</dbReference>
<dbReference type="Gene3D" id="3.40.50.300">
    <property type="entry name" value="P-loop containing nucleotide triphosphate hydrolases"/>
    <property type="match status" value="1"/>
</dbReference>
<dbReference type="Pfam" id="PF00735">
    <property type="entry name" value="Septin"/>
    <property type="match status" value="1"/>
</dbReference>
<protein>
    <submittedName>
        <fullName evidence="4">Septin-type G domain-containing protein</fullName>
    </submittedName>
</protein>
<dbReference type="InterPro" id="IPR030379">
    <property type="entry name" value="G_SEPTIN_dom"/>
</dbReference>
<accession>A0A0M3JIN9</accession>
<proteinExistence type="predicted"/>
<evidence type="ECO:0000313" key="2">
    <source>
        <dbReference type="EMBL" id="VDK28842.1"/>
    </source>
</evidence>
<keyword evidence="3" id="KW-1185">Reference proteome</keyword>
<evidence type="ECO:0000313" key="4">
    <source>
        <dbReference type="WBParaSite" id="ASIM_0000750501-mRNA-1"/>
    </source>
</evidence>
<dbReference type="AlphaFoldDB" id="A0A0M3JIN9"/>
<dbReference type="PANTHER" id="PTHR18884">
    <property type="entry name" value="SEPTIN"/>
    <property type="match status" value="1"/>
</dbReference>
<dbReference type="EMBL" id="UYRR01017248">
    <property type="protein sequence ID" value="VDK28842.1"/>
    <property type="molecule type" value="Genomic_DNA"/>
</dbReference>
<dbReference type="OrthoDB" id="416553at2759"/>
<organism evidence="4">
    <name type="scientific">Anisakis simplex</name>
    <name type="common">Herring worm</name>
    <dbReference type="NCBI Taxonomy" id="6269"/>
    <lineage>
        <taxon>Eukaryota</taxon>
        <taxon>Metazoa</taxon>
        <taxon>Ecdysozoa</taxon>
        <taxon>Nematoda</taxon>
        <taxon>Chromadorea</taxon>
        <taxon>Rhabditida</taxon>
        <taxon>Spirurina</taxon>
        <taxon>Ascaridomorpha</taxon>
        <taxon>Ascaridoidea</taxon>
        <taxon>Anisakidae</taxon>
        <taxon>Anisakis</taxon>
        <taxon>Anisakis simplex complex</taxon>
    </lineage>
</organism>
<evidence type="ECO:0000259" key="1">
    <source>
        <dbReference type="PROSITE" id="PS51719"/>
    </source>
</evidence>
<dbReference type="WBParaSite" id="ASIM_0000750501-mRNA-1">
    <property type="protein sequence ID" value="ASIM_0000750501-mRNA-1"/>
    <property type="gene ID" value="ASIM_0000750501"/>
</dbReference>
<dbReference type="PROSITE" id="PS51719">
    <property type="entry name" value="G_SEPTIN"/>
    <property type="match status" value="1"/>
</dbReference>
<dbReference type="GO" id="GO:0005525">
    <property type="term" value="F:GTP binding"/>
    <property type="evidence" value="ECO:0007669"/>
    <property type="project" value="InterPro"/>
</dbReference>
<reference evidence="2 3" key="2">
    <citation type="submission" date="2018-11" db="EMBL/GenBank/DDBJ databases">
        <authorList>
            <consortium name="Pathogen Informatics"/>
        </authorList>
    </citation>
    <scope>NUCLEOTIDE SEQUENCE [LARGE SCALE GENOMIC DNA]</scope>
</reference>
<name>A0A0M3JIN9_ANISI</name>
<gene>
    <name evidence="2" type="ORF">ASIM_LOCUS7267</name>
</gene>
<sequence>MSSQILSELESNQIQIYQFPTDDETVRAINVELNRLVPYAIVGSTDFVKKENGKMVRARRYPWGIVEGMRVFHSFVN</sequence>
<feature type="domain" description="Septin-type G" evidence="1">
    <location>
        <begin position="1"/>
        <end position="77"/>
    </location>
</feature>
<reference evidence="4" key="1">
    <citation type="submission" date="2017-02" db="UniProtKB">
        <authorList>
            <consortium name="WormBaseParasite"/>
        </authorList>
    </citation>
    <scope>IDENTIFICATION</scope>
</reference>